<dbReference type="SUPFAM" id="SSF55154">
    <property type="entry name" value="CYTH-like phosphatases"/>
    <property type="match status" value="1"/>
</dbReference>
<feature type="active site" description="Proton acceptor" evidence="1">
    <location>
        <position position="36"/>
    </location>
</feature>
<reference evidence="3 4" key="1">
    <citation type="submission" date="2016-11" db="EMBL/GenBank/DDBJ databases">
        <title>Paenibacillus species isolates.</title>
        <authorList>
            <person name="Beno S.M."/>
        </authorList>
    </citation>
    <scope>NUCLEOTIDE SEQUENCE [LARGE SCALE GENOMIC DNA]</scope>
    <source>
        <strain evidence="3 4">FSL F4-0100</strain>
    </source>
</reference>
<dbReference type="PROSITE" id="PS51707">
    <property type="entry name" value="CYTH"/>
    <property type="match status" value="1"/>
</dbReference>
<name>A0A1R1B262_PAELA</name>
<comment type="caution">
    <text evidence="3">The sequence shown here is derived from an EMBL/GenBank/DDBJ whole genome shotgun (WGS) entry which is preliminary data.</text>
</comment>
<dbReference type="OrthoDB" id="9805588at2"/>
<dbReference type="Pfam" id="PF01928">
    <property type="entry name" value="CYTH"/>
    <property type="match status" value="1"/>
</dbReference>
<evidence type="ECO:0000313" key="4">
    <source>
        <dbReference type="Proteomes" id="UP000187074"/>
    </source>
</evidence>
<dbReference type="Gene3D" id="2.40.320.10">
    <property type="entry name" value="Hypothetical Protein Pfu-838710-001"/>
    <property type="match status" value="1"/>
</dbReference>
<dbReference type="RefSeq" id="WP_076322813.1">
    <property type="nucleotide sequence ID" value="NZ_MRTF01000004.1"/>
</dbReference>
<dbReference type="InterPro" id="IPR023577">
    <property type="entry name" value="CYTH_domain"/>
</dbReference>
<dbReference type="PIRSF" id="PIRSF016487">
    <property type="entry name" value="CYTH_UCP016487"/>
    <property type="match status" value="1"/>
</dbReference>
<protein>
    <submittedName>
        <fullName evidence="3">Adenylate cyclase</fullName>
    </submittedName>
</protein>
<dbReference type="EMBL" id="MRTF01000004">
    <property type="protein sequence ID" value="OME92784.1"/>
    <property type="molecule type" value="Genomic_DNA"/>
</dbReference>
<feature type="domain" description="CYTH" evidence="2">
    <location>
        <begin position="2"/>
        <end position="164"/>
    </location>
</feature>
<gene>
    <name evidence="3" type="ORF">BK123_12945</name>
</gene>
<dbReference type="AlphaFoldDB" id="A0A1R1B262"/>
<organism evidence="3 4">
    <name type="scientific">Paenibacillus lautus</name>
    <name type="common">Bacillus lautus</name>
    <dbReference type="NCBI Taxonomy" id="1401"/>
    <lineage>
        <taxon>Bacteria</taxon>
        <taxon>Bacillati</taxon>
        <taxon>Bacillota</taxon>
        <taxon>Bacilli</taxon>
        <taxon>Bacillales</taxon>
        <taxon>Paenibacillaceae</taxon>
        <taxon>Paenibacillus</taxon>
    </lineage>
</organism>
<dbReference type="Proteomes" id="UP000187074">
    <property type="component" value="Unassembled WGS sequence"/>
</dbReference>
<dbReference type="InterPro" id="IPR012042">
    <property type="entry name" value="NeuTTM/CthTTM-like"/>
</dbReference>
<evidence type="ECO:0000259" key="2">
    <source>
        <dbReference type="PROSITE" id="PS51707"/>
    </source>
</evidence>
<accession>A0A1R1B262</accession>
<proteinExistence type="predicted"/>
<evidence type="ECO:0000256" key="1">
    <source>
        <dbReference type="PIRSR" id="PIRSR016487-1"/>
    </source>
</evidence>
<dbReference type="STRING" id="1401.BK123_12945"/>
<evidence type="ECO:0000313" key="3">
    <source>
        <dbReference type="EMBL" id="OME92784.1"/>
    </source>
</evidence>
<dbReference type="InterPro" id="IPR033469">
    <property type="entry name" value="CYTH-like_dom_sf"/>
</dbReference>
<sequence>MAIEIERKYLLEAYPEELISEGTIVVEKEQFIEQTYLALDGDQELRVRKITDLKSGQVEFTHTFKKGWGIAREEIEFAISEGLYEQVVKAHGAIPLTKRRVTARLGNTIIEIDDYAQIHLLVLEVEFPSMEAADGFVPPAWFGQDISTEKQYSNKKVWRDLQQQAGRES</sequence>